<dbReference type="Proteomes" id="UP000194000">
    <property type="component" value="Unassembled WGS sequence"/>
</dbReference>
<name>A0A1X1UM71_9MYCO</name>
<dbReference type="SUPFAM" id="SSF51905">
    <property type="entry name" value="FAD/NAD(P)-binding domain"/>
    <property type="match status" value="1"/>
</dbReference>
<dbReference type="Gene3D" id="3.50.50.60">
    <property type="entry name" value="FAD/NAD(P)-binding domain"/>
    <property type="match status" value="2"/>
</dbReference>
<dbReference type="AlphaFoldDB" id="A0A1X1UM71"/>
<gene>
    <name evidence="5" type="ORF">AWC06_21450</name>
</gene>
<comment type="caution">
    <text evidence="5">The sequence shown here is derived from an EMBL/GenBank/DDBJ whole genome shotgun (WGS) entry which is preliminary data.</text>
</comment>
<dbReference type="InterPro" id="IPR023753">
    <property type="entry name" value="FAD/NAD-binding_dom"/>
</dbReference>
<evidence type="ECO:0000313" key="6">
    <source>
        <dbReference type="Proteomes" id="UP000194000"/>
    </source>
</evidence>
<dbReference type="GO" id="GO:0004791">
    <property type="term" value="F:thioredoxin-disulfide reductase (NADPH) activity"/>
    <property type="evidence" value="ECO:0007669"/>
    <property type="project" value="UniProtKB-EC"/>
</dbReference>
<sequence length="311" mass="32363">MTTTWDCVVVGGGAAGLSAGLVLGRARRRTLLVDAGQQNNLAAHGIGGLLGHDGRPPGELYEAGRREIAAYPSVEVRTGEVVAGERAGDVFELELSDGRRERTRQVLLATGMEYRPPALPGLAELWGRSVFHCPFCHGWEVRDQPLAVLANGERAVRASLLLRGWSDDIVLLTGGPAKLDDAHRSRLAAAGVVIDERPVAELASSAGELEAVVFTDGTQLARSGLLVATTLHQRSQLSEQLGVGFGEPTLAAANPIAVDALYRTTVPGVFAAGDTIATQMPQVAAAIATGSLAAASVVQSLAEDVGSPTPE</sequence>
<dbReference type="EMBL" id="LQOW01000028">
    <property type="protein sequence ID" value="ORV57902.1"/>
    <property type="molecule type" value="Genomic_DNA"/>
</dbReference>
<keyword evidence="1" id="KW-0285">Flavoprotein</keyword>
<organism evidence="5 6">
    <name type="scientific">Mycobacterium fragae</name>
    <dbReference type="NCBI Taxonomy" id="1260918"/>
    <lineage>
        <taxon>Bacteria</taxon>
        <taxon>Bacillati</taxon>
        <taxon>Actinomycetota</taxon>
        <taxon>Actinomycetes</taxon>
        <taxon>Mycobacteriales</taxon>
        <taxon>Mycobacteriaceae</taxon>
        <taxon>Mycobacterium</taxon>
    </lineage>
</organism>
<dbReference type="PRINTS" id="PR00469">
    <property type="entry name" value="PNDRDTASEII"/>
</dbReference>
<keyword evidence="2" id="KW-0560">Oxidoreductase</keyword>
<evidence type="ECO:0000256" key="3">
    <source>
        <dbReference type="ARBA" id="ARBA00048132"/>
    </source>
</evidence>
<dbReference type="InterPro" id="IPR050097">
    <property type="entry name" value="Ferredoxin-NADP_redctase_2"/>
</dbReference>
<proteinExistence type="predicted"/>
<dbReference type="OrthoDB" id="9786503at2"/>
<evidence type="ECO:0000256" key="2">
    <source>
        <dbReference type="ARBA" id="ARBA00023002"/>
    </source>
</evidence>
<dbReference type="Pfam" id="PF07992">
    <property type="entry name" value="Pyr_redox_2"/>
    <property type="match status" value="1"/>
</dbReference>
<comment type="catalytic activity">
    <reaction evidence="3">
        <text>[thioredoxin]-dithiol + NADP(+) = [thioredoxin]-disulfide + NADPH + H(+)</text>
        <dbReference type="Rhea" id="RHEA:20345"/>
        <dbReference type="Rhea" id="RHEA-COMP:10698"/>
        <dbReference type="Rhea" id="RHEA-COMP:10700"/>
        <dbReference type="ChEBI" id="CHEBI:15378"/>
        <dbReference type="ChEBI" id="CHEBI:29950"/>
        <dbReference type="ChEBI" id="CHEBI:50058"/>
        <dbReference type="ChEBI" id="CHEBI:57783"/>
        <dbReference type="ChEBI" id="CHEBI:58349"/>
        <dbReference type="EC" id="1.8.1.9"/>
    </reaction>
</comment>
<reference evidence="5 6" key="1">
    <citation type="submission" date="2016-01" db="EMBL/GenBank/DDBJ databases">
        <title>The new phylogeny of the genus Mycobacterium.</title>
        <authorList>
            <person name="Tarcisio F."/>
            <person name="Conor M."/>
            <person name="Antonella G."/>
            <person name="Elisabetta G."/>
            <person name="Giulia F.S."/>
            <person name="Sara T."/>
            <person name="Anna F."/>
            <person name="Clotilde B."/>
            <person name="Roberto B."/>
            <person name="Veronica D.S."/>
            <person name="Fabio R."/>
            <person name="Monica P."/>
            <person name="Olivier J."/>
            <person name="Enrico T."/>
            <person name="Nicola S."/>
        </authorList>
    </citation>
    <scope>NUCLEOTIDE SEQUENCE [LARGE SCALE GENOMIC DNA]</scope>
    <source>
        <strain evidence="5 6">DSM 45731</strain>
    </source>
</reference>
<evidence type="ECO:0000256" key="1">
    <source>
        <dbReference type="ARBA" id="ARBA00022630"/>
    </source>
</evidence>
<evidence type="ECO:0000313" key="5">
    <source>
        <dbReference type="EMBL" id="ORV57902.1"/>
    </source>
</evidence>
<protein>
    <submittedName>
        <fullName evidence="5">Pyridine nucleotide-disulfide oxidoreductase</fullName>
    </submittedName>
</protein>
<feature type="domain" description="FAD/NAD(P)-binding" evidence="4">
    <location>
        <begin position="6"/>
        <end position="290"/>
    </location>
</feature>
<dbReference type="PRINTS" id="PR00368">
    <property type="entry name" value="FADPNR"/>
</dbReference>
<dbReference type="STRING" id="1260918.AWC06_21450"/>
<dbReference type="InterPro" id="IPR036188">
    <property type="entry name" value="FAD/NAD-bd_sf"/>
</dbReference>
<dbReference type="RefSeq" id="WP_085199234.1">
    <property type="nucleotide sequence ID" value="NZ_JACKVI010000003.1"/>
</dbReference>
<evidence type="ECO:0000259" key="4">
    <source>
        <dbReference type="Pfam" id="PF07992"/>
    </source>
</evidence>
<dbReference type="PANTHER" id="PTHR48105">
    <property type="entry name" value="THIOREDOXIN REDUCTASE 1-RELATED-RELATED"/>
    <property type="match status" value="1"/>
</dbReference>
<keyword evidence="6" id="KW-1185">Reference proteome</keyword>
<accession>A0A1X1UM71</accession>